<evidence type="ECO:0000256" key="2">
    <source>
        <dbReference type="SAM" id="SignalP"/>
    </source>
</evidence>
<proteinExistence type="predicted"/>
<keyword evidence="2" id="KW-0732">Signal</keyword>
<evidence type="ECO:0000313" key="4">
    <source>
        <dbReference type="Proteomes" id="UP000250079"/>
    </source>
</evidence>
<keyword evidence="1" id="KW-0175">Coiled coil</keyword>
<organism evidence="3 4">
    <name type="scientific">Granulosicoccus antarcticus IMCC3135</name>
    <dbReference type="NCBI Taxonomy" id="1192854"/>
    <lineage>
        <taxon>Bacteria</taxon>
        <taxon>Pseudomonadati</taxon>
        <taxon>Pseudomonadota</taxon>
        <taxon>Gammaproteobacteria</taxon>
        <taxon>Chromatiales</taxon>
        <taxon>Granulosicoccaceae</taxon>
        <taxon>Granulosicoccus</taxon>
    </lineage>
</organism>
<evidence type="ECO:0008006" key="5">
    <source>
        <dbReference type="Google" id="ProtNLM"/>
    </source>
</evidence>
<dbReference type="RefSeq" id="WP_088917455.1">
    <property type="nucleotide sequence ID" value="NZ_CP018632.1"/>
</dbReference>
<accession>A0A2Z2NNK1</accession>
<name>A0A2Z2NNK1_9GAMM</name>
<sequence length="418" mass="46098">MRFFVWSKMKAVIFLAVWMSVTSSVSFSAEELDECIAMSDGNCLSSSDIQSNFDLATPENPLFALMNASPETVIRPKVGDKLMVSYLPLVADTFGKDSYSIGLELNPGQLYQPQIFTAGELMGVESGWDGTTERIKRLRRSKTLSRFLISAAASESLADTISLNRFGFGLAYTLDTGSNWETTEEYGSCIREKGALDVGRAIAKLQKDELQNNANKYANSADKAGDALKEIKNSDIYKETVSKQIASITHMCAKGVSPWNRNVFGIGLAAYHGQSTDAEDNKESESGYGLWITLVKKVGRNGQLSLGARINDGYLQPLDDAVVEVDDGVRFGVRYAHQMLGISDADRAFRGFIEIGSVSEKIDNMDDEYTQASLGFEVQVSRDLYFQAAIGDTFESEADRERHLSGKFKWSFTSKTVK</sequence>
<evidence type="ECO:0000313" key="3">
    <source>
        <dbReference type="EMBL" id="ASJ72105.1"/>
    </source>
</evidence>
<dbReference type="AlphaFoldDB" id="A0A2Z2NNK1"/>
<reference evidence="3 4" key="1">
    <citation type="submission" date="2016-12" db="EMBL/GenBank/DDBJ databases">
        <authorList>
            <person name="Song W.-J."/>
            <person name="Kurnit D.M."/>
        </authorList>
    </citation>
    <scope>NUCLEOTIDE SEQUENCE [LARGE SCALE GENOMIC DNA]</scope>
    <source>
        <strain evidence="3 4">IMCC3135</strain>
    </source>
</reference>
<feature type="signal peptide" evidence="2">
    <location>
        <begin position="1"/>
        <end position="29"/>
    </location>
</feature>
<evidence type="ECO:0000256" key="1">
    <source>
        <dbReference type="SAM" id="Coils"/>
    </source>
</evidence>
<dbReference type="KEGG" id="gai:IMCC3135_10055"/>
<gene>
    <name evidence="3" type="ORF">IMCC3135_10055</name>
</gene>
<feature type="coiled-coil region" evidence="1">
    <location>
        <begin position="200"/>
        <end position="227"/>
    </location>
</feature>
<keyword evidence="4" id="KW-1185">Reference proteome</keyword>
<feature type="chain" id="PRO_5016380571" description="Autotransporter domain-containing protein" evidence="2">
    <location>
        <begin position="30"/>
        <end position="418"/>
    </location>
</feature>
<protein>
    <recommendedName>
        <fullName evidence="5">Autotransporter domain-containing protein</fullName>
    </recommendedName>
</protein>
<dbReference type="EMBL" id="CP018632">
    <property type="protein sequence ID" value="ASJ72105.1"/>
    <property type="molecule type" value="Genomic_DNA"/>
</dbReference>
<dbReference type="Proteomes" id="UP000250079">
    <property type="component" value="Chromosome"/>
</dbReference>